<evidence type="ECO:0000256" key="6">
    <source>
        <dbReference type="ARBA" id="ARBA00023242"/>
    </source>
</evidence>
<comment type="subcellular location">
    <subcellularLocation>
        <location evidence="1">Nucleus</location>
    </subcellularLocation>
</comment>
<organism evidence="9 10">
    <name type="scientific">Capronia epimyces CBS 606.96</name>
    <dbReference type="NCBI Taxonomy" id="1182542"/>
    <lineage>
        <taxon>Eukaryota</taxon>
        <taxon>Fungi</taxon>
        <taxon>Dikarya</taxon>
        <taxon>Ascomycota</taxon>
        <taxon>Pezizomycotina</taxon>
        <taxon>Eurotiomycetes</taxon>
        <taxon>Chaetothyriomycetidae</taxon>
        <taxon>Chaetothyriales</taxon>
        <taxon>Herpotrichiellaceae</taxon>
        <taxon>Capronia</taxon>
    </lineage>
</organism>
<dbReference type="CDD" id="cd12148">
    <property type="entry name" value="fungal_TF_MHR"/>
    <property type="match status" value="1"/>
</dbReference>
<keyword evidence="10" id="KW-1185">Reference proteome</keyword>
<dbReference type="PANTHER" id="PTHR47338:SF10">
    <property type="entry name" value="TRANSCRIPTION FACTOR DOMAIN-CONTAINING PROTEIN-RELATED"/>
    <property type="match status" value="1"/>
</dbReference>
<comment type="caution">
    <text evidence="9">The sequence shown here is derived from an EMBL/GenBank/DDBJ whole genome shotgun (WGS) entry which is preliminary data.</text>
</comment>
<dbReference type="HOGENOM" id="CLU_011017_0_2_1"/>
<dbReference type="GO" id="GO:0005634">
    <property type="term" value="C:nucleus"/>
    <property type="evidence" value="ECO:0007669"/>
    <property type="project" value="UniProtKB-SubCell"/>
</dbReference>
<keyword evidence="2" id="KW-0479">Metal-binding</keyword>
<feature type="compositionally biased region" description="Polar residues" evidence="7">
    <location>
        <begin position="696"/>
        <end position="709"/>
    </location>
</feature>
<accession>W9XB63</accession>
<evidence type="ECO:0000256" key="1">
    <source>
        <dbReference type="ARBA" id="ARBA00004123"/>
    </source>
</evidence>
<reference evidence="9 10" key="1">
    <citation type="submission" date="2013-03" db="EMBL/GenBank/DDBJ databases">
        <title>The Genome Sequence of Capronia epimyces CBS 606.96.</title>
        <authorList>
            <consortium name="The Broad Institute Genomics Platform"/>
            <person name="Cuomo C."/>
            <person name="de Hoog S."/>
            <person name="Gorbushina A."/>
            <person name="Walker B."/>
            <person name="Young S.K."/>
            <person name="Zeng Q."/>
            <person name="Gargeya S."/>
            <person name="Fitzgerald M."/>
            <person name="Haas B."/>
            <person name="Abouelleil A."/>
            <person name="Allen A.W."/>
            <person name="Alvarado L."/>
            <person name="Arachchi H.M."/>
            <person name="Berlin A.M."/>
            <person name="Chapman S.B."/>
            <person name="Gainer-Dewar J."/>
            <person name="Goldberg J."/>
            <person name="Griggs A."/>
            <person name="Gujja S."/>
            <person name="Hansen M."/>
            <person name="Howarth C."/>
            <person name="Imamovic A."/>
            <person name="Ireland A."/>
            <person name="Larimer J."/>
            <person name="McCowan C."/>
            <person name="Murphy C."/>
            <person name="Pearson M."/>
            <person name="Poon T.W."/>
            <person name="Priest M."/>
            <person name="Roberts A."/>
            <person name="Saif S."/>
            <person name="Shea T."/>
            <person name="Sisk P."/>
            <person name="Sykes S."/>
            <person name="Wortman J."/>
            <person name="Nusbaum C."/>
            <person name="Birren B."/>
        </authorList>
    </citation>
    <scope>NUCLEOTIDE SEQUENCE [LARGE SCALE GENOMIC DNA]</scope>
    <source>
        <strain evidence="9 10">CBS 606.96</strain>
    </source>
</reference>
<dbReference type="Proteomes" id="UP000019478">
    <property type="component" value="Unassembled WGS sequence"/>
</dbReference>
<keyword evidence="4" id="KW-0238">DNA-binding</keyword>
<dbReference type="STRING" id="1182542.W9XB63"/>
<dbReference type="GO" id="GO:0000981">
    <property type="term" value="F:DNA-binding transcription factor activity, RNA polymerase II-specific"/>
    <property type="evidence" value="ECO:0007669"/>
    <property type="project" value="InterPro"/>
</dbReference>
<proteinExistence type="predicted"/>
<evidence type="ECO:0000256" key="5">
    <source>
        <dbReference type="ARBA" id="ARBA00023163"/>
    </source>
</evidence>
<feature type="domain" description="Zn(2)-C6 fungal-type" evidence="8">
    <location>
        <begin position="33"/>
        <end position="63"/>
    </location>
</feature>
<dbReference type="RefSeq" id="XP_007737953.1">
    <property type="nucleotide sequence ID" value="XM_007739763.1"/>
</dbReference>
<dbReference type="Pfam" id="PF00172">
    <property type="entry name" value="Zn_clus"/>
    <property type="match status" value="1"/>
</dbReference>
<protein>
    <recommendedName>
        <fullName evidence="8">Zn(2)-C6 fungal-type domain-containing protein</fullName>
    </recommendedName>
</protein>
<dbReference type="AlphaFoldDB" id="W9XB63"/>
<feature type="compositionally biased region" description="Polar residues" evidence="7">
    <location>
        <begin position="103"/>
        <end position="118"/>
    </location>
</feature>
<evidence type="ECO:0000256" key="4">
    <source>
        <dbReference type="ARBA" id="ARBA00023125"/>
    </source>
</evidence>
<dbReference type="SMART" id="SM00906">
    <property type="entry name" value="Fungal_trans"/>
    <property type="match status" value="1"/>
</dbReference>
<dbReference type="PANTHER" id="PTHR47338">
    <property type="entry name" value="ZN(II)2CYS6 TRANSCRIPTION FACTOR (EUROFUNG)-RELATED"/>
    <property type="match status" value="1"/>
</dbReference>
<gene>
    <name evidence="9" type="ORF">A1O3_09669</name>
</gene>
<dbReference type="GO" id="GO:0008270">
    <property type="term" value="F:zinc ion binding"/>
    <property type="evidence" value="ECO:0007669"/>
    <property type="project" value="InterPro"/>
</dbReference>
<feature type="compositionally biased region" description="Low complexity" evidence="7">
    <location>
        <begin position="710"/>
        <end position="727"/>
    </location>
</feature>
<dbReference type="GO" id="GO:0003677">
    <property type="term" value="F:DNA binding"/>
    <property type="evidence" value="ECO:0007669"/>
    <property type="project" value="UniProtKB-KW"/>
</dbReference>
<dbReference type="InterPro" id="IPR001138">
    <property type="entry name" value="Zn2Cys6_DnaBD"/>
</dbReference>
<dbReference type="InterPro" id="IPR007219">
    <property type="entry name" value="XnlR_reg_dom"/>
</dbReference>
<dbReference type="CDD" id="cd00067">
    <property type="entry name" value="GAL4"/>
    <property type="match status" value="1"/>
</dbReference>
<sequence length="817" mass="89465">MTSGTDTPGAAEVDEAHHGGGSGDATTRPKRMACVLCRKRKLKCDGDKPSCGTCSRLKHHCEYSEERKKSGPKRGYVKLLEARLKQVENLLESRDIPGEIGSSAAQTSRAPDTYISGSPQPPMGVPSFEGASMSGLMQDGNFTDPALGGINDFPMNTDDDFSWEMIGLGLEEALPPREVVDEMNEIYFQKIHPSMPMIHKARYLASMDLAPYIRPPASLRYAMWTNVCSVTPKYTAYTEPFYARARKYAEMDEMKGHGESMITLAHCQAWVLLSCYEFKLMYFPRAWMSVGRAARLAQMMGLHRQDRLGLDVKQTLPPPRDWTEREERRRTFWLTYCHDRYASMGTGWPMCMDEHDILTNLPASDEAFNTCHPEPTLQLSDLLNGDGASSLSSFGGMILMSTLYGRNLTHLHRPSEQDNDHDLNGAFWKRHRSLDNILLNTSLSLPPHLRLPAGINDPNTVFVNMNIHTATICLHQAAIFKADKNQLPAQISAESKRRCIVAADQVTNIMKMISHMDLSAMSPFFAFCLYVAARVFVQYLKARKDDAAVKSSLHFLLTAMQVLKSTNPLTESFLVQLDVDLEGSGLDLPNSASRWKFGHRPPGESPANTDSIKCSPLFEIREGQQQHHPIMNGVIPPAVKTNSDASTFSSSYPSLYASGDSSSGGYTVPTGPGSMNERFDNTFELPLQSVGIDTSPEGTGSGSRSQSNHPTPSTVSQQNSSSTSHTSPPNPSMSFGGNGGQNARQQPSPGFGLGNNDGWSAIAPTNPLGEGVSDQAQNLIFGSTGMTPGPDSIWPAGGLGEGSDWMFGWSGSTPQPQ</sequence>
<dbReference type="GO" id="GO:0006351">
    <property type="term" value="P:DNA-templated transcription"/>
    <property type="evidence" value="ECO:0007669"/>
    <property type="project" value="InterPro"/>
</dbReference>
<evidence type="ECO:0000259" key="8">
    <source>
        <dbReference type="PROSITE" id="PS50048"/>
    </source>
</evidence>
<evidence type="ECO:0000313" key="10">
    <source>
        <dbReference type="Proteomes" id="UP000019478"/>
    </source>
</evidence>
<dbReference type="EMBL" id="AMGY01000010">
    <property type="protein sequence ID" value="EXJ77443.1"/>
    <property type="molecule type" value="Genomic_DNA"/>
</dbReference>
<feature type="region of interest" description="Disordered" evidence="7">
    <location>
        <begin position="99"/>
        <end position="121"/>
    </location>
</feature>
<evidence type="ECO:0000256" key="3">
    <source>
        <dbReference type="ARBA" id="ARBA00023015"/>
    </source>
</evidence>
<dbReference type="Gene3D" id="4.10.240.10">
    <property type="entry name" value="Zn(2)-C6 fungal-type DNA-binding domain"/>
    <property type="match status" value="1"/>
</dbReference>
<keyword evidence="3" id="KW-0805">Transcription regulation</keyword>
<dbReference type="PROSITE" id="PS00463">
    <property type="entry name" value="ZN2_CY6_FUNGAL_1"/>
    <property type="match status" value="1"/>
</dbReference>
<keyword evidence="5" id="KW-0804">Transcription</keyword>
<dbReference type="SUPFAM" id="SSF57701">
    <property type="entry name" value="Zn2/Cys6 DNA-binding domain"/>
    <property type="match status" value="1"/>
</dbReference>
<dbReference type="SMART" id="SM00066">
    <property type="entry name" value="GAL4"/>
    <property type="match status" value="1"/>
</dbReference>
<dbReference type="Pfam" id="PF04082">
    <property type="entry name" value="Fungal_trans"/>
    <property type="match status" value="1"/>
</dbReference>
<dbReference type="GeneID" id="19173753"/>
<evidence type="ECO:0000313" key="9">
    <source>
        <dbReference type="EMBL" id="EXJ77443.1"/>
    </source>
</evidence>
<evidence type="ECO:0000256" key="2">
    <source>
        <dbReference type="ARBA" id="ARBA00022723"/>
    </source>
</evidence>
<dbReference type="InterPro" id="IPR036864">
    <property type="entry name" value="Zn2-C6_fun-type_DNA-bd_sf"/>
</dbReference>
<dbReference type="eggNOG" id="ENOG502QVC1">
    <property type="taxonomic scope" value="Eukaryota"/>
</dbReference>
<name>W9XB63_9EURO</name>
<dbReference type="PROSITE" id="PS50048">
    <property type="entry name" value="ZN2_CY6_FUNGAL_2"/>
    <property type="match status" value="1"/>
</dbReference>
<evidence type="ECO:0000256" key="7">
    <source>
        <dbReference type="SAM" id="MobiDB-lite"/>
    </source>
</evidence>
<feature type="region of interest" description="Disordered" evidence="7">
    <location>
        <begin position="658"/>
        <end position="773"/>
    </location>
</feature>
<dbReference type="InterPro" id="IPR050815">
    <property type="entry name" value="TF_fung"/>
</dbReference>
<keyword evidence="6" id="KW-0539">Nucleus</keyword>
<feature type="region of interest" description="Disordered" evidence="7">
    <location>
        <begin position="1"/>
        <end position="28"/>
    </location>
</feature>
<dbReference type="OrthoDB" id="5600212at2759"/>